<dbReference type="OrthoDB" id="676424at2"/>
<evidence type="ECO:0000313" key="2">
    <source>
        <dbReference type="Proteomes" id="UP000238426"/>
    </source>
</evidence>
<keyword evidence="2" id="KW-1185">Reference proteome</keyword>
<evidence type="ECO:0000313" key="1">
    <source>
        <dbReference type="EMBL" id="PSG90874.1"/>
    </source>
</evidence>
<protein>
    <submittedName>
        <fullName evidence="1">Uncharacterized protein</fullName>
    </submittedName>
</protein>
<comment type="caution">
    <text evidence="1">The sequence shown here is derived from an EMBL/GenBank/DDBJ whole genome shotgun (WGS) entry which is preliminary data.</text>
</comment>
<proteinExistence type="predicted"/>
<reference evidence="1 2" key="1">
    <citation type="submission" date="2018-03" db="EMBL/GenBank/DDBJ databases">
        <title>Mesoflavibacter sp. HG37 and Mesoflavibacter sp. HG96 sp.nov., two marine bacteria isolated from seawater of Western Pacific Ocean.</title>
        <authorList>
            <person name="Cheng H."/>
            <person name="Wu Y.-H."/>
            <person name="Guo L.-L."/>
            <person name="Xu X.-W."/>
        </authorList>
    </citation>
    <scope>NUCLEOTIDE SEQUENCE [LARGE SCALE GENOMIC DNA]</scope>
    <source>
        <strain evidence="1 2">KCTC 32269</strain>
    </source>
</reference>
<gene>
    <name evidence="1" type="ORF">C7H52_06265</name>
</gene>
<accession>A0A2T1NEL6</accession>
<dbReference type="Proteomes" id="UP000238426">
    <property type="component" value="Unassembled WGS sequence"/>
</dbReference>
<sequence length="122" mass="13647">MIGKVTNNKATTVKQTADYVANLTQKNQENPIVTVLKNDLGFGIEWIRQSENVFYGIANFKFPANATVLLINKPLPETKLERLNSSTIKLTTPDNSLKETTVKIAIIELSGLFSNEFNQNFN</sequence>
<dbReference type="AlphaFoldDB" id="A0A2T1NEL6"/>
<dbReference type="EMBL" id="PXOQ01000007">
    <property type="protein sequence ID" value="PSG90874.1"/>
    <property type="molecule type" value="Genomic_DNA"/>
</dbReference>
<name>A0A2T1NEL6_9FLAO</name>
<organism evidence="1 2">
    <name type="scientific">Aurantibacter aestuarii</name>
    <dbReference type="NCBI Taxonomy" id="1266046"/>
    <lineage>
        <taxon>Bacteria</taxon>
        <taxon>Pseudomonadati</taxon>
        <taxon>Bacteroidota</taxon>
        <taxon>Flavobacteriia</taxon>
        <taxon>Flavobacteriales</taxon>
        <taxon>Flavobacteriaceae</taxon>
        <taxon>Aurantibacter</taxon>
    </lineage>
</organism>
<dbReference type="RefSeq" id="WP_106463015.1">
    <property type="nucleotide sequence ID" value="NZ_PXOQ01000007.1"/>
</dbReference>